<organism evidence="4 5">
    <name type="scientific">Candidatus Neomicrothrix parvicella RN1</name>
    <dbReference type="NCBI Taxonomy" id="1229780"/>
    <lineage>
        <taxon>Bacteria</taxon>
        <taxon>Bacillati</taxon>
        <taxon>Actinomycetota</taxon>
        <taxon>Acidimicrobiia</taxon>
        <taxon>Acidimicrobiales</taxon>
        <taxon>Microthrixaceae</taxon>
        <taxon>Candidatus Neomicrothrix</taxon>
    </lineage>
</organism>
<dbReference type="GO" id="GO:0016491">
    <property type="term" value="F:oxidoreductase activity"/>
    <property type="evidence" value="ECO:0007669"/>
    <property type="project" value="UniProtKB-KW"/>
</dbReference>
<gene>
    <name evidence="4" type="ORF">BN381_80150</name>
</gene>
<reference evidence="4 5" key="1">
    <citation type="journal article" date="2013" name="ISME J.">
        <title>Metabolic model for the filamentous 'Candidatus Microthrix parvicella' based on genomic and metagenomic analyses.</title>
        <authorList>
            <person name="Jon McIlroy S."/>
            <person name="Kristiansen R."/>
            <person name="Albertsen M."/>
            <person name="Michael Karst S."/>
            <person name="Rossetti S."/>
            <person name="Lund Nielsen J."/>
            <person name="Tandoi V."/>
            <person name="James Seviour R."/>
            <person name="Nielsen P.H."/>
        </authorList>
    </citation>
    <scope>NUCLEOTIDE SEQUENCE [LARGE SCALE GENOMIC DNA]</scope>
    <source>
        <strain evidence="4 5">RN1</strain>
    </source>
</reference>
<dbReference type="PANTHER" id="PTHR43673">
    <property type="entry name" value="NAD(P)H NITROREDUCTASE YDGI-RELATED"/>
    <property type="match status" value="1"/>
</dbReference>
<evidence type="ECO:0000256" key="1">
    <source>
        <dbReference type="ARBA" id="ARBA00007118"/>
    </source>
</evidence>
<feature type="domain" description="Nitroreductase" evidence="3">
    <location>
        <begin position="13"/>
        <end position="182"/>
    </location>
</feature>
<dbReference type="AlphaFoldDB" id="R4Z4J6"/>
<dbReference type="PANTHER" id="PTHR43673:SF10">
    <property type="entry name" value="NADH DEHYDROGENASE_NAD(P)H NITROREDUCTASE XCC3605-RELATED"/>
    <property type="match status" value="1"/>
</dbReference>
<dbReference type="InterPro" id="IPR000415">
    <property type="entry name" value="Nitroreductase-like"/>
</dbReference>
<proteinExistence type="inferred from homology"/>
<sequence>MRLNLTSDELLATTRAVRKRLDLTRDVEPEVIDECLNAALQAPTGSNTQGWHFLVVRDPELRRGLADLYREAFSGYIALQKEAAAKLGPSETADTQQRVRSSAEYLAEHLHEVPVHLIPCISGRPEKLHQSMMAGLYGSILPATWSYMLAARDRGLGTVWTTLHLPFEQQAAELLGIPYDRVTQVALIPTAYTLGTDFKPGPRRDKTKVIHHDRW</sequence>
<accession>R4Z4J6</accession>
<dbReference type="SUPFAM" id="SSF55469">
    <property type="entry name" value="FMN-dependent nitroreductase-like"/>
    <property type="match status" value="1"/>
</dbReference>
<dbReference type="CDD" id="cd02062">
    <property type="entry name" value="Nitro_FMN_reductase"/>
    <property type="match status" value="1"/>
</dbReference>
<protein>
    <submittedName>
        <fullName evidence="4">Nitroreductase</fullName>
    </submittedName>
</protein>
<comment type="caution">
    <text evidence="4">The sequence shown here is derived from an EMBL/GenBank/DDBJ whole genome shotgun (WGS) entry which is preliminary data.</text>
</comment>
<dbReference type="Gene3D" id="3.40.109.10">
    <property type="entry name" value="NADH Oxidase"/>
    <property type="match status" value="1"/>
</dbReference>
<name>R4Z4J6_9ACTN</name>
<evidence type="ECO:0000259" key="3">
    <source>
        <dbReference type="Pfam" id="PF00881"/>
    </source>
</evidence>
<keyword evidence="5" id="KW-1185">Reference proteome</keyword>
<dbReference type="eggNOG" id="COG0778">
    <property type="taxonomic scope" value="Bacteria"/>
</dbReference>
<dbReference type="STRING" id="1229780.BN381_80150"/>
<evidence type="ECO:0000313" key="4">
    <source>
        <dbReference type="EMBL" id="CCM65620.1"/>
    </source>
</evidence>
<evidence type="ECO:0000313" key="5">
    <source>
        <dbReference type="Proteomes" id="UP000018291"/>
    </source>
</evidence>
<dbReference type="HOGENOM" id="CLU_070764_7_2_11"/>
<keyword evidence="2" id="KW-0560">Oxidoreductase</keyword>
<comment type="similarity">
    <text evidence="1">Belongs to the nitroreductase family.</text>
</comment>
<evidence type="ECO:0000256" key="2">
    <source>
        <dbReference type="ARBA" id="ARBA00023002"/>
    </source>
</evidence>
<dbReference type="OrthoDB" id="3774920at2"/>
<dbReference type="EMBL" id="CANL01000078">
    <property type="protein sequence ID" value="CCM65620.1"/>
    <property type="molecule type" value="Genomic_DNA"/>
</dbReference>
<dbReference type="Proteomes" id="UP000018291">
    <property type="component" value="Unassembled WGS sequence"/>
</dbReference>
<dbReference type="Pfam" id="PF00881">
    <property type="entry name" value="Nitroreductase"/>
    <property type="match status" value="1"/>
</dbReference>
<dbReference type="RefSeq" id="WP_012230509.1">
    <property type="nucleotide sequence ID" value="NZ_HG422565.1"/>
</dbReference>
<dbReference type="InterPro" id="IPR029479">
    <property type="entry name" value="Nitroreductase"/>
</dbReference>